<feature type="compositionally biased region" description="Polar residues" evidence="2">
    <location>
        <begin position="243"/>
        <end position="289"/>
    </location>
</feature>
<dbReference type="InterPro" id="IPR013087">
    <property type="entry name" value="Znf_C2H2_type"/>
</dbReference>
<sequence>MVMSPGRQLSSPGVASYPSNMNLGSLHQSQIQLAQQMHQKLSGLTPNHMSNLFKSPSTSPNHTPGATNMTNQSSQSKSNSGNASDPNPLNRLQSMQPFDFRKLGLGNFPGVNMPSSRMSPDQESVSERRRNSSNSAAANAMREHESAMNNHATNLMNLSLAAGHPLPFPLPPPMSLASQLNHSAAAMAAMAGHPLAASLVAQSFPNLLASHREFTRSKSPMLHRAKSPEKLDAEKVRDIDNALNLSRESASSSAHRQSRYNPSTSSRPQFPQNGQNNNTRKSQSPNKRNWGSLPPNLGTQYINPATGKKRVQCNVCLKTFCDKGALKIHFSAVHLREMHKCSVEGCSMMFSSRRSRNRHSANPNPKLHSPHLRRKISPHDGRSAQPHPMLLAPPPGMPLGGGLNPLHAFAGFPMMGHPNDMRHQQMSAMELKAQLEMQQRYEKERSRRMKYNEDQLSVKGSEKSIDETQETSDDDEGHLIVGDDENSISGSEEFNMTRSNPDLDVSETNDEPQDFSINTSRTHPKMSISSEGDDNISNVDSNEDSISTAEQQSDQHMEIAQHVSKRKRKSMNPTKCAIPTNNDNNSDDNEDNAMDSEKAQPLLKKARSADIIEDERISSPIIKTEKNYDDDEPENLSLDLSKKSSSTPNGKDKNANEKYPKYLIDVKSPEKLLENPKAHKKEENRHKSNESKKNNDNADTAHALKRLENLSKAPFNEAMSRVLGPQYPPLSYLMNVAPPSPDHSRASSPEENVNNHHHNDGNESDGSEKCCEDGNIVESEAGDKDGSKQCTACGKQFQNHFGVKSHYQDEHLKLNHKCDIDGCNAAFPSKRSRDRHSSNLNLHRKLLSTSSDNNTTVPNNYEAKMQFPPFVGSALQTELLARLYADSQNLPLSLDALKNLPNVSAFEQLFNGSQRFPPTSNPFLFPQLSNLTGFPGLPNFASHLLPHGLNGFGNALAGNSGRISSRSDSPLSACSPNVQSNIPSPVSQHIDDDRRSLDEGKATESLSS</sequence>
<evidence type="ECO:0000313" key="5">
    <source>
        <dbReference type="EMBL" id="SSX30098.1"/>
    </source>
</evidence>
<feature type="compositionally biased region" description="Low complexity" evidence="2">
    <location>
        <begin position="71"/>
        <end position="84"/>
    </location>
</feature>
<feature type="compositionally biased region" description="Acidic residues" evidence="2">
    <location>
        <begin position="504"/>
        <end position="513"/>
    </location>
</feature>
<feature type="compositionally biased region" description="Basic and acidic residues" evidence="2">
    <location>
        <begin position="650"/>
        <end position="660"/>
    </location>
</feature>
<evidence type="ECO:0000256" key="2">
    <source>
        <dbReference type="SAM" id="MobiDB-lite"/>
    </source>
</evidence>
<feature type="compositionally biased region" description="Polar residues" evidence="2">
    <location>
        <begin position="113"/>
        <end position="123"/>
    </location>
</feature>
<dbReference type="PROSITE" id="PS00028">
    <property type="entry name" value="ZINC_FINGER_C2H2_1"/>
    <property type="match status" value="2"/>
</dbReference>
<dbReference type="GO" id="GO:0006355">
    <property type="term" value="P:regulation of DNA-templated transcription"/>
    <property type="evidence" value="ECO:0007669"/>
    <property type="project" value="TreeGrafter"/>
</dbReference>
<dbReference type="PANTHER" id="PTHR15021:SF0">
    <property type="entry name" value="DISCO-RELATED, ISOFORM A-RELATED"/>
    <property type="match status" value="1"/>
</dbReference>
<dbReference type="OMA" id="NLGTHFI"/>
<feature type="compositionally biased region" description="Basic and acidic residues" evidence="2">
    <location>
        <begin position="607"/>
        <end position="627"/>
    </location>
</feature>
<feature type="compositionally biased region" description="Low complexity" evidence="2">
    <location>
        <begin position="636"/>
        <end position="646"/>
    </location>
</feature>
<feature type="region of interest" description="Disordered" evidence="2">
    <location>
        <begin position="436"/>
        <end position="698"/>
    </location>
</feature>
<accession>A0A336KY29</accession>
<dbReference type="PANTHER" id="PTHR15021">
    <property type="entry name" value="DISCONNECTED-RELATED"/>
    <property type="match status" value="1"/>
</dbReference>
<feature type="region of interest" description="Disordered" evidence="2">
    <location>
        <begin position="733"/>
        <end position="771"/>
    </location>
</feature>
<gene>
    <name evidence="4" type="primary">CSON002060</name>
</gene>
<organism evidence="4">
    <name type="scientific">Culicoides sonorensis</name>
    <name type="common">Biting midge</name>
    <dbReference type="NCBI Taxonomy" id="179676"/>
    <lineage>
        <taxon>Eukaryota</taxon>
        <taxon>Metazoa</taxon>
        <taxon>Ecdysozoa</taxon>
        <taxon>Arthropoda</taxon>
        <taxon>Hexapoda</taxon>
        <taxon>Insecta</taxon>
        <taxon>Pterygota</taxon>
        <taxon>Neoptera</taxon>
        <taxon>Endopterygota</taxon>
        <taxon>Diptera</taxon>
        <taxon>Nematocera</taxon>
        <taxon>Chironomoidea</taxon>
        <taxon>Ceratopogonidae</taxon>
        <taxon>Ceratopogoninae</taxon>
        <taxon>Culicoides</taxon>
        <taxon>Monoculicoides</taxon>
    </lineage>
</organism>
<dbReference type="EMBL" id="UFQT01001338">
    <property type="protein sequence ID" value="SSX30098.1"/>
    <property type="molecule type" value="Genomic_DNA"/>
</dbReference>
<evidence type="ECO:0000313" key="4">
    <source>
        <dbReference type="EMBL" id="SSX10412.1"/>
    </source>
</evidence>
<dbReference type="AlphaFoldDB" id="A0A336KY29"/>
<dbReference type="SMART" id="SM00355">
    <property type="entry name" value="ZnF_C2H2"/>
    <property type="match status" value="4"/>
</dbReference>
<feature type="compositionally biased region" description="Basic and acidic residues" evidence="2">
    <location>
        <begin position="753"/>
        <end position="771"/>
    </location>
</feature>
<evidence type="ECO:0000259" key="3">
    <source>
        <dbReference type="PROSITE" id="PS50157"/>
    </source>
</evidence>
<reference evidence="4" key="1">
    <citation type="submission" date="2018-04" db="EMBL/GenBank/DDBJ databases">
        <authorList>
            <person name="Go L.Y."/>
            <person name="Mitchell J.A."/>
        </authorList>
    </citation>
    <scope>NUCLEOTIDE SEQUENCE</scope>
    <source>
        <tissue evidence="4">Whole organism</tissue>
    </source>
</reference>
<dbReference type="GO" id="GO:0005634">
    <property type="term" value="C:nucleus"/>
    <property type="evidence" value="ECO:0007669"/>
    <property type="project" value="TreeGrafter"/>
</dbReference>
<feature type="compositionally biased region" description="Polar residues" evidence="2">
    <location>
        <begin position="963"/>
        <end position="987"/>
    </location>
</feature>
<feature type="domain" description="C2H2-type" evidence="3">
    <location>
        <begin position="311"/>
        <end position="339"/>
    </location>
</feature>
<protein>
    <submittedName>
        <fullName evidence="4">CSON002060 protein</fullName>
    </submittedName>
</protein>
<feature type="region of interest" description="Disordered" evidence="2">
    <location>
        <begin position="216"/>
        <end position="303"/>
    </location>
</feature>
<dbReference type="VEuPathDB" id="VectorBase:CSON002060"/>
<feature type="compositionally biased region" description="Basic and acidic residues" evidence="2">
    <location>
        <begin position="989"/>
        <end position="1002"/>
    </location>
</feature>
<feature type="compositionally biased region" description="Basic and acidic residues" evidence="2">
    <location>
        <begin position="439"/>
        <end position="453"/>
    </location>
</feature>
<feature type="compositionally biased region" description="Polar residues" evidence="2">
    <location>
        <begin position="515"/>
        <end position="552"/>
    </location>
</feature>
<feature type="compositionally biased region" description="Basic and acidic residues" evidence="2">
    <location>
        <begin position="667"/>
        <end position="696"/>
    </location>
</feature>
<keyword evidence="1" id="KW-0862">Zinc</keyword>
<feature type="region of interest" description="Disordered" evidence="2">
    <location>
        <begin position="354"/>
        <end position="386"/>
    </location>
</feature>
<keyword evidence="1" id="KW-0479">Metal-binding</keyword>
<dbReference type="GO" id="GO:0008270">
    <property type="term" value="F:zinc ion binding"/>
    <property type="evidence" value="ECO:0007669"/>
    <property type="project" value="UniProtKB-KW"/>
</dbReference>
<keyword evidence="1" id="KW-0863">Zinc-finger</keyword>
<feature type="compositionally biased region" description="Polar residues" evidence="2">
    <location>
        <begin position="44"/>
        <end position="70"/>
    </location>
</feature>
<reference evidence="5" key="2">
    <citation type="submission" date="2018-07" db="EMBL/GenBank/DDBJ databases">
        <authorList>
            <person name="Quirk P.G."/>
            <person name="Krulwich T.A."/>
        </authorList>
    </citation>
    <scope>NUCLEOTIDE SEQUENCE</scope>
</reference>
<dbReference type="EMBL" id="UFQS01001338">
    <property type="protein sequence ID" value="SSX10412.1"/>
    <property type="molecule type" value="Genomic_DNA"/>
</dbReference>
<feature type="compositionally biased region" description="Polar residues" evidence="2">
    <location>
        <begin position="487"/>
        <end position="500"/>
    </location>
</feature>
<evidence type="ECO:0000256" key="1">
    <source>
        <dbReference type="PROSITE-ProRule" id="PRU00042"/>
    </source>
</evidence>
<dbReference type="PROSITE" id="PS50157">
    <property type="entry name" value="ZINC_FINGER_C2H2_2"/>
    <property type="match status" value="2"/>
</dbReference>
<feature type="compositionally biased region" description="Acidic residues" evidence="2">
    <location>
        <begin position="467"/>
        <end position="486"/>
    </location>
</feature>
<dbReference type="InterPro" id="IPR040436">
    <property type="entry name" value="Disconnected-like"/>
</dbReference>
<feature type="compositionally biased region" description="Acidic residues" evidence="2">
    <location>
        <begin position="585"/>
        <end position="594"/>
    </location>
</feature>
<feature type="region of interest" description="Disordered" evidence="2">
    <location>
        <begin position="44"/>
        <end position="142"/>
    </location>
</feature>
<name>A0A336KY29_CULSO</name>
<feature type="compositionally biased region" description="Basic and acidic residues" evidence="2">
    <location>
        <begin position="226"/>
        <end position="240"/>
    </location>
</feature>
<feature type="compositionally biased region" description="Polar residues" evidence="2">
    <location>
        <begin position="85"/>
        <end position="96"/>
    </location>
</feature>
<dbReference type="Gene3D" id="3.30.160.60">
    <property type="entry name" value="Classic Zinc Finger"/>
    <property type="match status" value="1"/>
</dbReference>
<proteinExistence type="predicted"/>
<feature type="domain" description="C2H2-type" evidence="3">
    <location>
        <begin position="788"/>
        <end position="811"/>
    </location>
</feature>
<feature type="region of interest" description="Disordered" evidence="2">
    <location>
        <begin position="963"/>
        <end position="1008"/>
    </location>
</feature>